<keyword evidence="1" id="KW-0597">Phosphoprotein</keyword>
<evidence type="ECO:0000256" key="2">
    <source>
        <dbReference type="ARBA" id="ARBA00022658"/>
    </source>
</evidence>
<dbReference type="PROSITE" id="PS50010">
    <property type="entry name" value="DH_2"/>
    <property type="match status" value="1"/>
</dbReference>
<evidence type="ECO:0000259" key="4">
    <source>
        <dbReference type="PROSITE" id="PS50219"/>
    </source>
</evidence>
<dbReference type="SMART" id="SM00325">
    <property type="entry name" value="RhoGEF"/>
    <property type="match status" value="1"/>
</dbReference>
<reference evidence="5 6" key="1">
    <citation type="journal article" date="2020" name="Microb. Genom.">
        <title>Genetic diversity of clinical and environmental Mucorales isolates obtained from an investigation of mucormycosis cases among solid organ transplant recipients.</title>
        <authorList>
            <person name="Nguyen M.H."/>
            <person name="Kaul D."/>
            <person name="Muto C."/>
            <person name="Cheng S.J."/>
            <person name="Richter R.A."/>
            <person name="Bruno V.M."/>
            <person name="Liu G."/>
            <person name="Beyhan S."/>
            <person name="Sundermann A.J."/>
            <person name="Mounaud S."/>
            <person name="Pasculle A.W."/>
            <person name="Nierman W.C."/>
            <person name="Driscoll E."/>
            <person name="Cumbie R."/>
            <person name="Clancy C.J."/>
            <person name="Dupont C.L."/>
        </authorList>
    </citation>
    <scope>NUCLEOTIDE SEQUENCE [LARGE SCALE GENOMIC DNA]</scope>
    <source>
        <strain evidence="5 6">GL24</strain>
    </source>
</reference>
<dbReference type="InterPro" id="IPR001180">
    <property type="entry name" value="CNH_dom"/>
</dbReference>
<dbReference type="InterPro" id="IPR000219">
    <property type="entry name" value="DH_dom"/>
</dbReference>
<evidence type="ECO:0000259" key="3">
    <source>
        <dbReference type="PROSITE" id="PS50010"/>
    </source>
</evidence>
<dbReference type="SUPFAM" id="SSF48065">
    <property type="entry name" value="DBL homology domain (DH-domain)"/>
    <property type="match status" value="1"/>
</dbReference>
<dbReference type="InterPro" id="IPR052233">
    <property type="entry name" value="Rho-type_GEFs"/>
</dbReference>
<keyword evidence="6" id="KW-1185">Reference proteome</keyword>
<evidence type="ECO:0000313" key="6">
    <source>
        <dbReference type="Proteomes" id="UP000740926"/>
    </source>
</evidence>
<evidence type="ECO:0008006" key="7">
    <source>
        <dbReference type="Google" id="ProtNLM"/>
    </source>
</evidence>
<dbReference type="Pfam" id="PF00780">
    <property type="entry name" value="CNH"/>
    <property type="match status" value="1"/>
</dbReference>
<sequence>MDTEQENIRQQPSELANIKSPTLEALCQDLDTFINELNFDGDPKSTSLQINNYSLAGVYAEDDHPGYSPVLENYTRFSATECTNPPKKASVIEEKSQNSTPPISPSFLRVNDKEIDKDDYLYTTRTSSLNRTVSSSSKTSVINRIPPSPKFIFSNPTSPLAYEIKTTYGSISEDMFPNYALLSFISAQFITSVKSLNERRRIFCTAEYPFSFNGEEALDLIRSFLPDGLSTSIHLKVARALMKTSPPLIAPIPYSEKSIRKNKLYNSASEIYTLVTTNEKIQGVYTPLTRCYSISCLPGQPECYSPLCPNKMLQQQDSAQQKLTAPSIASSVSHDTSTSRAWSASVSKDILATLPKDEIARQEAIHELIYTEEDYVRDLRLLDELYVKELLNAQCIEESRRQGFCEKVFNNYLELLDIHKALCDDLKDHQAYCQSVSAIGSINQVGDIILRHVHRFMDAYLKYGPYVVLAEFEAKREAEKNILFQTFVREKEKRAESRRLPFRHFIILPVTRLQRYSLLLGAVLKKTPGDNPDKTNIATCIDIIKGVATKVDEATVGTKNTLRVYEIEQRIRFKPGEPHELDLLKSGRKLFMEGVLSRKSHLVVETIELHVFLFDHLLLMTKVKKAPNKSDDVEYVVSKHPIPMELLHIQEATEGFSIGLRTMSSTANSTFASSSLLSPTNNGSFANAPSLPFGSNQYPILIQHLGRHGADYMLYAENAAARLEWKEKVVEAKAMLEMANLDKRVFEIRSLSDTTFGGTNAPNSHNHGKVTCTVPFTSSTNIRMIAVGTQQGIWMGIEGDTNTINLVLSISDVTQIAVLEEHHILLVLSDKTLYAYALDPLVPKDSRKTTGDKPYQKIAQHISYFNAGVCNGRTIVVAMKKRGVDSNFKVLEPVCGDLRDPGNSKKYFTKHGLFQKMPSWFKNYTEFYIGTESYSVHFLKARLVVVCLRGFEIINLEALSMNRNLPDPSHPDFAFVQQRGQELRPLGMFRCRENYLLCYDAFAFMVNTHGSYVRDAPLIEWEGVPQSVAFYYPYVIGFDPRFIEIRHVETGELIQILAGIHMRCLQFMSQTIAPVIHGCMAHPFKPDFQYVFQLVGTFEPPL</sequence>
<dbReference type="PROSITE" id="PS50219">
    <property type="entry name" value="CNH"/>
    <property type="match status" value="1"/>
</dbReference>
<dbReference type="Pfam" id="PF00621">
    <property type="entry name" value="RhoGEF"/>
    <property type="match status" value="1"/>
</dbReference>
<dbReference type="InterPro" id="IPR001849">
    <property type="entry name" value="PH_domain"/>
</dbReference>
<dbReference type="SUPFAM" id="SSF50729">
    <property type="entry name" value="PH domain-like"/>
    <property type="match status" value="1"/>
</dbReference>
<feature type="domain" description="CNH" evidence="4">
    <location>
        <begin position="767"/>
        <end position="1072"/>
    </location>
</feature>
<dbReference type="Gene3D" id="2.30.29.30">
    <property type="entry name" value="Pleckstrin-homology domain (PH domain)/Phosphotyrosine-binding domain (PTB)"/>
    <property type="match status" value="1"/>
</dbReference>
<name>A0A9P6ZAH5_9FUNG</name>
<evidence type="ECO:0000313" key="5">
    <source>
        <dbReference type="EMBL" id="KAG1574046.1"/>
    </source>
</evidence>
<dbReference type="CDD" id="cd00160">
    <property type="entry name" value="RhoGEF"/>
    <property type="match status" value="1"/>
</dbReference>
<protein>
    <recommendedName>
        <fullName evidence="7">DH domain-containing protein</fullName>
    </recommendedName>
</protein>
<dbReference type="OMA" id="EHYLLCY"/>
<dbReference type="Proteomes" id="UP000740926">
    <property type="component" value="Unassembled WGS sequence"/>
</dbReference>
<accession>A0A9P6ZAH5</accession>
<gene>
    <name evidence="5" type="ORF">G6F50_002312</name>
</gene>
<feature type="domain" description="DH" evidence="3">
    <location>
        <begin position="360"/>
        <end position="554"/>
    </location>
</feature>
<dbReference type="PANTHER" id="PTHR46572">
    <property type="entry name" value="RHO1 GDP-GTP EXCHANGE PROTEIN 1-RELATED"/>
    <property type="match status" value="1"/>
</dbReference>
<evidence type="ECO:0000256" key="1">
    <source>
        <dbReference type="ARBA" id="ARBA00022553"/>
    </source>
</evidence>
<proteinExistence type="predicted"/>
<dbReference type="PANTHER" id="PTHR46572:SF1">
    <property type="entry name" value="RHO1 GUANINE NUCLEOTIDE EXCHANGE FACTOR TUS1"/>
    <property type="match status" value="1"/>
</dbReference>
<dbReference type="GO" id="GO:0005085">
    <property type="term" value="F:guanyl-nucleotide exchange factor activity"/>
    <property type="evidence" value="ECO:0007669"/>
    <property type="project" value="UniProtKB-KW"/>
</dbReference>
<dbReference type="Pfam" id="PF15405">
    <property type="entry name" value="PH_5"/>
    <property type="match status" value="1"/>
</dbReference>
<keyword evidence="2" id="KW-0344">Guanine-nucleotide releasing factor</keyword>
<dbReference type="AlphaFoldDB" id="A0A9P6ZAH5"/>
<dbReference type="Gene3D" id="1.20.900.10">
    <property type="entry name" value="Dbl homology (DH) domain"/>
    <property type="match status" value="1"/>
</dbReference>
<dbReference type="SMART" id="SM00233">
    <property type="entry name" value="PH"/>
    <property type="match status" value="1"/>
</dbReference>
<dbReference type="InterPro" id="IPR035899">
    <property type="entry name" value="DBL_dom_sf"/>
</dbReference>
<dbReference type="SMART" id="SM00036">
    <property type="entry name" value="CNH"/>
    <property type="match status" value="1"/>
</dbReference>
<dbReference type="InterPro" id="IPR011993">
    <property type="entry name" value="PH-like_dom_sf"/>
</dbReference>
<dbReference type="InterPro" id="IPR041675">
    <property type="entry name" value="PH_5"/>
</dbReference>
<organism evidence="5 6">
    <name type="scientific">Rhizopus delemar</name>
    <dbReference type="NCBI Taxonomy" id="936053"/>
    <lineage>
        <taxon>Eukaryota</taxon>
        <taxon>Fungi</taxon>
        <taxon>Fungi incertae sedis</taxon>
        <taxon>Mucoromycota</taxon>
        <taxon>Mucoromycotina</taxon>
        <taxon>Mucoromycetes</taxon>
        <taxon>Mucorales</taxon>
        <taxon>Mucorineae</taxon>
        <taxon>Rhizopodaceae</taxon>
        <taxon>Rhizopus</taxon>
    </lineage>
</organism>
<dbReference type="EMBL" id="JAANIU010000214">
    <property type="protein sequence ID" value="KAG1574046.1"/>
    <property type="molecule type" value="Genomic_DNA"/>
</dbReference>
<comment type="caution">
    <text evidence="5">The sequence shown here is derived from an EMBL/GenBank/DDBJ whole genome shotgun (WGS) entry which is preliminary data.</text>
</comment>